<name>A0ABY7SXS2_9RHOB</name>
<proteinExistence type="predicted"/>
<sequence>MAQQLDVPIHEYESDGQAANCSQGTVMGLKTDGDGFLAVRSGPGSNYRKLGEVHNGDRLTIFEGRDGWYGIAVPGGQIDQADVCQRVGPRRQISGRGLGWVHGNWVGNIIP</sequence>
<reference evidence="2 3" key="1">
    <citation type="submission" date="2021-01" db="EMBL/GenBank/DDBJ databases">
        <title>Biogeographic distribution of Paracoccus.</title>
        <authorList>
            <person name="Hollensteiner J."/>
            <person name="Leineberger J."/>
            <person name="Brinkhoff T."/>
            <person name="Daniel R."/>
        </authorList>
    </citation>
    <scope>NUCLEOTIDE SEQUENCE [LARGE SCALE GENOMIC DNA]</scope>
    <source>
        <strain evidence="2 3">LMG25392</strain>
    </source>
</reference>
<organism evidence="2 3">
    <name type="scientific">Paracoccus stylophorae</name>
    <dbReference type="NCBI Taxonomy" id="659350"/>
    <lineage>
        <taxon>Bacteria</taxon>
        <taxon>Pseudomonadati</taxon>
        <taxon>Pseudomonadota</taxon>
        <taxon>Alphaproteobacteria</taxon>
        <taxon>Rhodobacterales</taxon>
        <taxon>Paracoccaceae</taxon>
        <taxon>Paracoccus</taxon>
    </lineage>
</organism>
<protein>
    <submittedName>
        <fullName evidence="2">SH3 domain-containing protein</fullName>
    </submittedName>
</protein>
<feature type="domain" description="SH3b" evidence="1">
    <location>
        <begin position="36"/>
        <end position="106"/>
    </location>
</feature>
<evidence type="ECO:0000313" key="2">
    <source>
        <dbReference type="EMBL" id="WCR10747.1"/>
    </source>
</evidence>
<dbReference type="Proteomes" id="UP001218412">
    <property type="component" value="Chromosome"/>
</dbReference>
<evidence type="ECO:0000259" key="1">
    <source>
        <dbReference type="Pfam" id="PF08239"/>
    </source>
</evidence>
<dbReference type="Gene3D" id="2.30.30.40">
    <property type="entry name" value="SH3 Domains"/>
    <property type="match status" value="1"/>
</dbReference>
<gene>
    <name evidence="2" type="ORF">JHW45_17220</name>
</gene>
<dbReference type="EMBL" id="CP067134">
    <property type="protein sequence ID" value="WCR10747.1"/>
    <property type="molecule type" value="Genomic_DNA"/>
</dbReference>
<evidence type="ECO:0000313" key="3">
    <source>
        <dbReference type="Proteomes" id="UP001218412"/>
    </source>
</evidence>
<dbReference type="InterPro" id="IPR003646">
    <property type="entry name" value="SH3-like_bac-type"/>
</dbReference>
<dbReference type="Pfam" id="PF08239">
    <property type="entry name" value="SH3_3"/>
    <property type="match status" value="1"/>
</dbReference>
<keyword evidence="3" id="KW-1185">Reference proteome</keyword>
<accession>A0ABY7SXS2</accession>